<evidence type="ECO:0000256" key="1">
    <source>
        <dbReference type="SAM" id="Phobius"/>
    </source>
</evidence>
<protein>
    <recommendedName>
        <fullName evidence="3">SnoaL-like domain-containing protein</fullName>
    </recommendedName>
</protein>
<keyword evidence="1" id="KW-0812">Transmembrane</keyword>
<keyword evidence="1" id="KW-1133">Transmembrane helix</keyword>
<comment type="caution">
    <text evidence="2">The sequence shown here is derived from an EMBL/GenBank/DDBJ whole genome shotgun (WGS) entry which is preliminary data.</text>
</comment>
<dbReference type="EMBL" id="VSSQ01024369">
    <property type="protein sequence ID" value="MPM71848.1"/>
    <property type="molecule type" value="Genomic_DNA"/>
</dbReference>
<feature type="transmembrane region" description="Helical" evidence="1">
    <location>
        <begin position="12"/>
        <end position="31"/>
    </location>
</feature>
<organism evidence="2">
    <name type="scientific">bioreactor metagenome</name>
    <dbReference type="NCBI Taxonomy" id="1076179"/>
    <lineage>
        <taxon>unclassified sequences</taxon>
        <taxon>metagenomes</taxon>
        <taxon>ecological metagenomes</taxon>
    </lineage>
</organism>
<reference evidence="2" key="1">
    <citation type="submission" date="2019-08" db="EMBL/GenBank/DDBJ databases">
        <authorList>
            <person name="Kucharzyk K."/>
            <person name="Murdoch R.W."/>
            <person name="Higgins S."/>
            <person name="Loffler F."/>
        </authorList>
    </citation>
    <scope>NUCLEOTIDE SEQUENCE</scope>
</reference>
<sequence>MRSIAKLIKNKWHYRVIILLCYNLFTIFVFVSCTLFETREPEDPNADTKRLPPPTTPDILIDNFIESIKSKDIENYIACFHKTNYLFIASNDAITKFPSLFDKWQIDNERSCFLAFTTSIGKLASINLTFSNRNFETISTDSAILITNYSLNYDSQNIINQPDKYIGKLALTLLPVEGGLWTISRWQDFTVSNDTIKDTWSHLKAYFHN</sequence>
<gene>
    <name evidence="2" type="ORF">SDC9_118819</name>
</gene>
<evidence type="ECO:0008006" key="3">
    <source>
        <dbReference type="Google" id="ProtNLM"/>
    </source>
</evidence>
<proteinExistence type="predicted"/>
<dbReference type="AlphaFoldDB" id="A0A645C3B2"/>
<accession>A0A645C3B2</accession>
<dbReference type="PROSITE" id="PS51257">
    <property type="entry name" value="PROKAR_LIPOPROTEIN"/>
    <property type="match status" value="1"/>
</dbReference>
<evidence type="ECO:0000313" key="2">
    <source>
        <dbReference type="EMBL" id="MPM71848.1"/>
    </source>
</evidence>
<name>A0A645C3B2_9ZZZZ</name>
<keyword evidence="1" id="KW-0472">Membrane</keyword>